<evidence type="ECO:0000256" key="2">
    <source>
        <dbReference type="SAM" id="Phobius"/>
    </source>
</evidence>
<dbReference type="PANTHER" id="PTHR23528">
    <property type="match status" value="1"/>
</dbReference>
<reference evidence="3" key="1">
    <citation type="submission" date="2022-08" db="EMBL/GenBank/DDBJ databases">
        <authorList>
            <person name="Somphong A."/>
            <person name="Phongsopitanun W."/>
        </authorList>
    </citation>
    <scope>NUCLEOTIDE SEQUENCE</scope>
    <source>
        <strain evidence="3">LP05-1</strain>
    </source>
</reference>
<evidence type="ECO:0000313" key="4">
    <source>
        <dbReference type="Proteomes" id="UP001431313"/>
    </source>
</evidence>
<dbReference type="SUPFAM" id="SSF103473">
    <property type="entry name" value="MFS general substrate transporter"/>
    <property type="match status" value="1"/>
</dbReference>
<dbReference type="Gene3D" id="1.20.1250.20">
    <property type="entry name" value="MFS general substrate transporter like domains"/>
    <property type="match status" value="1"/>
</dbReference>
<dbReference type="Proteomes" id="UP001431313">
    <property type="component" value="Unassembled WGS sequence"/>
</dbReference>
<evidence type="ECO:0000256" key="1">
    <source>
        <dbReference type="SAM" id="MobiDB-lite"/>
    </source>
</evidence>
<feature type="region of interest" description="Disordered" evidence="1">
    <location>
        <begin position="13"/>
        <end position="57"/>
    </location>
</feature>
<keyword evidence="2" id="KW-0472">Membrane</keyword>
<sequence length="151" mass="15389">MVDPLDVVTATIRAPPAYRQGDEKGAGGARGPPPPGGAEGAAPSPPPHFRDRRGGSSAPQTLLGIGIGIGIGFYFAVDMALATEVLPSSDDLGKDLGVINSADVLPQSIGPALAPLLLAIGRGHNCTALYLFTMAVGLLALLTVTRIKKVR</sequence>
<proteinExistence type="predicted"/>
<feature type="transmembrane region" description="Helical" evidence="2">
    <location>
        <begin position="62"/>
        <end position="82"/>
    </location>
</feature>
<dbReference type="InterPro" id="IPR036259">
    <property type="entry name" value="MFS_trans_sf"/>
</dbReference>
<gene>
    <name evidence="3" type="ORF">NX801_13640</name>
</gene>
<keyword evidence="2" id="KW-0812">Transmembrane</keyword>
<comment type="caution">
    <text evidence="3">The sequence shown here is derived from an EMBL/GenBank/DDBJ whole genome shotgun (WGS) entry which is preliminary data.</text>
</comment>
<dbReference type="RefSeq" id="WP_258787937.1">
    <property type="nucleotide sequence ID" value="NZ_JANUGQ010000010.1"/>
</dbReference>
<protein>
    <recommendedName>
        <fullName evidence="5">Major facilitator superfamily (MFS) profile domain-containing protein</fullName>
    </recommendedName>
</protein>
<dbReference type="PANTHER" id="PTHR23528:SF1">
    <property type="entry name" value="MAJOR FACILITATOR SUPERFAMILY (MFS) PROFILE DOMAIN-CONTAINING PROTEIN"/>
    <property type="match status" value="1"/>
</dbReference>
<keyword evidence="2" id="KW-1133">Transmembrane helix</keyword>
<dbReference type="EMBL" id="JANUGQ010000010">
    <property type="protein sequence ID" value="MCS0636682.1"/>
    <property type="molecule type" value="Genomic_DNA"/>
</dbReference>
<feature type="transmembrane region" description="Helical" evidence="2">
    <location>
        <begin position="127"/>
        <end position="145"/>
    </location>
</feature>
<name>A0ABT2CGY6_9ACTN</name>
<evidence type="ECO:0008006" key="5">
    <source>
        <dbReference type="Google" id="ProtNLM"/>
    </source>
</evidence>
<organism evidence="3 4">
    <name type="scientific">Streptomyces pyxinae</name>
    <dbReference type="NCBI Taxonomy" id="2970734"/>
    <lineage>
        <taxon>Bacteria</taxon>
        <taxon>Bacillati</taxon>
        <taxon>Actinomycetota</taxon>
        <taxon>Actinomycetes</taxon>
        <taxon>Kitasatosporales</taxon>
        <taxon>Streptomycetaceae</taxon>
        <taxon>Streptomyces</taxon>
    </lineage>
</organism>
<keyword evidence="4" id="KW-1185">Reference proteome</keyword>
<evidence type="ECO:0000313" key="3">
    <source>
        <dbReference type="EMBL" id="MCS0636682.1"/>
    </source>
</evidence>
<accession>A0ABT2CGY6</accession>